<protein>
    <submittedName>
        <fullName evidence="3">Vegetative incompatibility protein HET-E-1</fullName>
    </submittedName>
</protein>
<name>A0A4R8Q910_9PEZI</name>
<dbReference type="InterPro" id="IPR027417">
    <property type="entry name" value="P-loop_NTPase"/>
</dbReference>
<dbReference type="SUPFAM" id="SSF53167">
    <property type="entry name" value="Purine and uridine phosphorylases"/>
    <property type="match status" value="1"/>
</dbReference>
<dbReference type="AlphaFoldDB" id="A0A4R8Q910"/>
<proteinExistence type="predicted"/>
<dbReference type="GO" id="GO:0003824">
    <property type="term" value="F:catalytic activity"/>
    <property type="evidence" value="ECO:0007669"/>
    <property type="project" value="InterPro"/>
</dbReference>
<keyword evidence="4" id="KW-1185">Reference proteome</keyword>
<dbReference type="Gene3D" id="3.40.50.1580">
    <property type="entry name" value="Nucleoside phosphorylase domain"/>
    <property type="match status" value="1"/>
</dbReference>
<gene>
    <name evidence="3" type="primary">HET-E1-6</name>
    <name evidence="3" type="ORF">C8035_v010193</name>
</gene>
<sequence>MASDTVSLLRTSSEAQALKIRECTTCRHQFSKAFGVPELWWKGYCRGANGHFGHETTYDDDGNTRGLNTWALFRIKLTNKYHPGYEWFKLNVFTHWSKATRQTVLIVFDLRPPTSSCIERVPTGESDPLFVVPDEQSYINPYWIYVRILEKVVTLQDAAVWSVRDIVRRTEKGRDHDAEQERQASIKSKPAPDYRHLHETARHAIHVSETLALAVKAAGRILAQHDTFKADSGNAQPDAAWRKAWQHTNGRLRFFEGMISSLLERSDSNKARLFNEIGLAFNMVSQFDSGISVDISRATQKDSEAMKTVAFLTLLFLPATIDDADQTSYSGKAPSPRTRPDYKDYTVGWVSALPLEMRAAKAMLDNIHEPLAKSPKDSNTYVFGDMCGHNVVIACLPSGQYGIAKAAIVANNMQWSFPCLAIRLMVGIGGGAPGRVDVRLGDVVVSHPEGPRTGVVQYDFAESAPKPAQSERWAAFLAALKFDQIDNRHSNIKMAHAKTCQWLAKHSDYSNWLKTNEFVKHHGILWISGKPGAGKSTIMKFAFARAKRKAAKNAAVLSFFFNARGEALEKTTEGMHRSLLLQLLEKLPELQTILDEAHSHVASAHASGSRDVTHLRNLFSTAVSNLGERQVTCFIDALDECAEDEVRQMLDFFEDLGQCAAQNNISFYVCFSSRHYPHMSVQYGLRLTLEDQVGHTQDLREYVCSKLDTGTNKQSEDITASILEKASGVFMWVVLVVDILNKEFDRGRMFAVKKRLSEIPPGLSELFMNILTRDSVNLDDLLLSVQWILFSKRPLNRREYYFALTAGLEPESLGEWDPEETPEDSMDRFVLSSSKGLAEMTKSTEPTVQFIHESVRDFLLKDKGLKSF</sequence>
<dbReference type="InterPro" id="IPR056884">
    <property type="entry name" value="NPHP3-like_N"/>
</dbReference>
<dbReference type="PANTHER" id="PTHR10039">
    <property type="entry name" value="AMELOGENIN"/>
    <property type="match status" value="1"/>
</dbReference>
<dbReference type="Proteomes" id="UP000295083">
    <property type="component" value="Unassembled WGS sequence"/>
</dbReference>
<comment type="caution">
    <text evidence="3">The sequence shown here is derived from an EMBL/GenBank/DDBJ whole genome shotgun (WGS) entry which is preliminary data.</text>
</comment>
<dbReference type="EMBL" id="QAPG01000047">
    <property type="protein sequence ID" value="TDZ34958.1"/>
    <property type="molecule type" value="Genomic_DNA"/>
</dbReference>
<dbReference type="InterPro" id="IPR035994">
    <property type="entry name" value="Nucleoside_phosphorylase_sf"/>
</dbReference>
<evidence type="ECO:0000256" key="1">
    <source>
        <dbReference type="ARBA" id="ARBA00022737"/>
    </source>
</evidence>
<keyword evidence="1" id="KW-0677">Repeat</keyword>
<dbReference type="SUPFAM" id="SSF52540">
    <property type="entry name" value="P-loop containing nucleoside triphosphate hydrolases"/>
    <property type="match status" value="1"/>
</dbReference>
<evidence type="ECO:0000259" key="2">
    <source>
        <dbReference type="Pfam" id="PF24883"/>
    </source>
</evidence>
<reference evidence="3 4" key="1">
    <citation type="submission" date="2018-11" db="EMBL/GenBank/DDBJ databases">
        <title>Genome sequence and assembly of Colletotrichum spinosum.</title>
        <authorList>
            <person name="Gan P."/>
            <person name="Shirasu K."/>
        </authorList>
    </citation>
    <scope>NUCLEOTIDE SEQUENCE [LARGE SCALE GENOMIC DNA]</scope>
    <source>
        <strain evidence="3 4">CBS 515.97</strain>
    </source>
</reference>
<dbReference type="PANTHER" id="PTHR10039:SF5">
    <property type="entry name" value="NACHT DOMAIN-CONTAINING PROTEIN"/>
    <property type="match status" value="1"/>
</dbReference>
<dbReference type="GO" id="GO:0009116">
    <property type="term" value="P:nucleoside metabolic process"/>
    <property type="evidence" value="ECO:0007669"/>
    <property type="project" value="InterPro"/>
</dbReference>
<evidence type="ECO:0000313" key="4">
    <source>
        <dbReference type="Proteomes" id="UP000295083"/>
    </source>
</evidence>
<dbReference type="Pfam" id="PF24883">
    <property type="entry name" value="NPHP3_N"/>
    <property type="match status" value="1"/>
</dbReference>
<organism evidence="3 4">
    <name type="scientific">Colletotrichum spinosum</name>
    <dbReference type="NCBI Taxonomy" id="1347390"/>
    <lineage>
        <taxon>Eukaryota</taxon>
        <taxon>Fungi</taxon>
        <taxon>Dikarya</taxon>
        <taxon>Ascomycota</taxon>
        <taxon>Pezizomycotina</taxon>
        <taxon>Sordariomycetes</taxon>
        <taxon>Hypocreomycetidae</taxon>
        <taxon>Glomerellales</taxon>
        <taxon>Glomerellaceae</taxon>
        <taxon>Colletotrichum</taxon>
        <taxon>Colletotrichum orbiculare species complex</taxon>
    </lineage>
</organism>
<feature type="domain" description="Nephrocystin 3-like N-terminal" evidence="2">
    <location>
        <begin position="499"/>
        <end position="674"/>
    </location>
</feature>
<accession>A0A4R8Q910</accession>
<evidence type="ECO:0000313" key="3">
    <source>
        <dbReference type="EMBL" id="TDZ34958.1"/>
    </source>
</evidence>